<evidence type="ECO:0000313" key="2">
    <source>
        <dbReference type="Proteomes" id="UP000001699"/>
    </source>
</evidence>
<dbReference type="HOGENOM" id="CLU_2775486_0_0_1"/>
<organism evidence="1 2">
    <name type="scientific">Aspergillus fumigatus (strain CBS 144.89 / FGSC A1163 / CEA10)</name>
    <name type="common">Neosartorya fumigata</name>
    <dbReference type="NCBI Taxonomy" id="451804"/>
    <lineage>
        <taxon>Eukaryota</taxon>
        <taxon>Fungi</taxon>
        <taxon>Dikarya</taxon>
        <taxon>Ascomycota</taxon>
        <taxon>Pezizomycotina</taxon>
        <taxon>Eurotiomycetes</taxon>
        <taxon>Eurotiomycetidae</taxon>
        <taxon>Eurotiales</taxon>
        <taxon>Aspergillaceae</taxon>
        <taxon>Aspergillus</taxon>
        <taxon>Aspergillus subgen. Fumigati</taxon>
    </lineage>
</organism>
<keyword evidence="2" id="KW-1185">Reference proteome</keyword>
<dbReference type="EMBL" id="DS499595">
    <property type="protein sequence ID" value="EDP53798.1"/>
    <property type="molecule type" value="Genomic_DNA"/>
</dbReference>
<accession>B0XT89</accession>
<dbReference type="AlphaFoldDB" id="B0XT89"/>
<proteinExistence type="predicted"/>
<protein>
    <submittedName>
        <fullName evidence="1">Uncharacterized protein</fullName>
    </submittedName>
</protein>
<name>B0XT89_ASPFC</name>
<sequence length="69" mass="7474">MANIDGGKGPTVLRSVHILENVEQPRQPGSDVTGFGLFLSQGTRVKNVRQIMAAQSAFRSASMDWLSLT</sequence>
<gene>
    <name evidence="1" type="ORF">AFUB_018420</name>
</gene>
<evidence type="ECO:0000313" key="1">
    <source>
        <dbReference type="EMBL" id="EDP53798.1"/>
    </source>
</evidence>
<dbReference type="Proteomes" id="UP000001699">
    <property type="component" value="Unassembled WGS sequence"/>
</dbReference>
<dbReference type="VEuPathDB" id="FungiDB:AFUB_018420"/>
<reference evidence="1 2" key="1">
    <citation type="journal article" date="2008" name="PLoS Genet.">
        <title>Genomic islands in the pathogenic filamentous fungus Aspergillus fumigatus.</title>
        <authorList>
            <person name="Fedorova N.D."/>
            <person name="Khaldi N."/>
            <person name="Joardar V.S."/>
            <person name="Maiti R."/>
            <person name="Amedeo P."/>
            <person name="Anderson M.J."/>
            <person name="Crabtree J."/>
            <person name="Silva J.C."/>
            <person name="Badger J.H."/>
            <person name="Albarraq A."/>
            <person name="Angiuoli S."/>
            <person name="Bussey H."/>
            <person name="Bowyer P."/>
            <person name="Cotty P.J."/>
            <person name="Dyer P.S."/>
            <person name="Egan A."/>
            <person name="Galens K."/>
            <person name="Fraser-Liggett C.M."/>
            <person name="Haas B.J."/>
            <person name="Inman J.M."/>
            <person name="Kent R."/>
            <person name="Lemieux S."/>
            <person name="Malavazi I."/>
            <person name="Orvis J."/>
            <person name="Roemer T."/>
            <person name="Ronning C.M."/>
            <person name="Sundaram J.P."/>
            <person name="Sutton G."/>
            <person name="Turner G."/>
            <person name="Venter J.C."/>
            <person name="White O.R."/>
            <person name="Whitty B.R."/>
            <person name="Youngman P."/>
            <person name="Wolfe K.H."/>
            <person name="Goldman G.H."/>
            <person name="Wortman J.R."/>
            <person name="Jiang B."/>
            <person name="Denning D.W."/>
            <person name="Nierman W.C."/>
        </authorList>
    </citation>
    <scope>NUCLEOTIDE SEQUENCE [LARGE SCALE GENOMIC DNA]</scope>
    <source>
        <strain evidence="2">CBS 144.89 / FGSC A1163 / CEA10</strain>
    </source>
</reference>